<organism evidence="3">
    <name type="scientific">Eutreptiella gymnastica</name>
    <dbReference type="NCBI Taxonomy" id="73025"/>
    <lineage>
        <taxon>Eukaryota</taxon>
        <taxon>Discoba</taxon>
        <taxon>Euglenozoa</taxon>
        <taxon>Euglenida</taxon>
        <taxon>Spirocuta</taxon>
        <taxon>Euglenophyceae</taxon>
        <taxon>Eutreptiales</taxon>
        <taxon>Eutreptiaceae</taxon>
        <taxon>Eutreptiella</taxon>
    </lineage>
</organism>
<proteinExistence type="predicted"/>
<feature type="compositionally biased region" description="Gly residues" evidence="1">
    <location>
        <begin position="1"/>
        <end position="13"/>
    </location>
</feature>
<keyword evidence="2" id="KW-1133">Transmembrane helix</keyword>
<dbReference type="EMBL" id="HBGA01000686">
    <property type="protein sequence ID" value="CAD8989236.1"/>
    <property type="molecule type" value="Transcribed_RNA"/>
</dbReference>
<feature type="transmembrane region" description="Helical" evidence="2">
    <location>
        <begin position="52"/>
        <end position="71"/>
    </location>
</feature>
<sequence>MGVGWGIWGGVGGRPPPPNPSDHGNQRSPKPPQVICLPGGPSTPEGFHLPPTAQTLLCMLCIYGLFGFIYLRVMDRAFARAASARGCPFSPSCSADLVEVLYCERLP</sequence>
<evidence type="ECO:0000256" key="1">
    <source>
        <dbReference type="SAM" id="MobiDB-lite"/>
    </source>
</evidence>
<dbReference type="AlphaFoldDB" id="A0A7S1N080"/>
<feature type="region of interest" description="Disordered" evidence="1">
    <location>
        <begin position="1"/>
        <end position="39"/>
    </location>
</feature>
<gene>
    <name evidence="3" type="ORF">EGYM00392_LOCUS276</name>
</gene>
<protein>
    <submittedName>
        <fullName evidence="3">Uncharacterized protein</fullName>
    </submittedName>
</protein>
<accession>A0A7S1N080</accession>
<keyword evidence="2" id="KW-0472">Membrane</keyword>
<keyword evidence="2" id="KW-0812">Transmembrane</keyword>
<evidence type="ECO:0000256" key="2">
    <source>
        <dbReference type="SAM" id="Phobius"/>
    </source>
</evidence>
<evidence type="ECO:0000313" key="3">
    <source>
        <dbReference type="EMBL" id="CAD8989236.1"/>
    </source>
</evidence>
<reference evidence="3" key="1">
    <citation type="submission" date="2021-01" db="EMBL/GenBank/DDBJ databases">
        <authorList>
            <person name="Corre E."/>
            <person name="Pelletier E."/>
            <person name="Niang G."/>
            <person name="Scheremetjew M."/>
            <person name="Finn R."/>
            <person name="Kale V."/>
            <person name="Holt S."/>
            <person name="Cochrane G."/>
            <person name="Meng A."/>
            <person name="Brown T."/>
            <person name="Cohen L."/>
        </authorList>
    </citation>
    <scope>NUCLEOTIDE SEQUENCE</scope>
    <source>
        <strain evidence="3">NIES-381</strain>
    </source>
</reference>
<name>A0A7S1N080_9EUGL</name>